<evidence type="ECO:0000313" key="4">
    <source>
        <dbReference type="EMBL" id="AWG26271.1"/>
    </source>
</evidence>
<keyword evidence="2" id="KW-0012">Acyltransferase</keyword>
<dbReference type="PROSITE" id="PS51186">
    <property type="entry name" value="GNAT"/>
    <property type="match status" value="1"/>
</dbReference>
<dbReference type="PANTHER" id="PTHR43877">
    <property type="entry name" value="AMINOALKYLPHOSPHONATE N-ACETYLTRANSFERASE-RELATED-RELATED"/>
    <property type="match status" value="1"/>
</dbReference>
<dbReference type="EMBL" id="CP020919">
    <property type="protein sequence ID" value="AWG26271.1"/>
    <property type="molecule type" value="Genomic_DNA"/>
</dbReference>
<evidence type="ECO:0000256" key="2">
    <source>
        <dbReference type="ARBA" id="ARBA00023315"/>
    </source>
</evidence>
<proteinExistence type="predicted"/>
<dbReference type="InterPro" id="IPR016181">
    <property type="entry name" value="Acyl_CoA_acyltransferase"/>
</dbReference>
<feature type="domain" description="N-acetyltransferase" evidence="3">
    <location>
        <begin position="2"/>
        <end position="165"/>
    </location>
</feature>
<reference evidence="4 5" key="1">
    <citation type="submission" date="2017-04" db="EMBL/GenBank/DDBJ databases">
        <title>Complete genome sequence of Flavobacterium kingsejong AJ004.</title>
        <authorList>
            <person name="Lee P.C."/>
        </authorList>
    </citation>
    <scope>NUCLEOTIDE SEQUENCE [LARGE SCALE GENOMIC DNA]</scope>
    <source>
        <strain evidence="4 5">AJ004</strain>
    </source>
</reference>
<dbReference type="Gene3D" id="3.40.630.30">
    <property type="match status" value="1"/>
</dbReference>
<dbReference type="SUPFAM" id="SSF55729">
    <property type="entry name" value="Acyl-CoA N-acyltransferases (Nat)"/>
    <property type="match status" value="1"/>
</dbReference>
<dbReference type="AlphaFoldDB" id="A0A2S1LRI4"/>
<dbReference type="GO" id="GO:0016747">
    <property type="term" value="F:acyltransferase activity, transferring groups other than amino-acyl groups"/>
    <property type="evidence" value="ECO:0007669"/>
    <property type="project" value="InterPro"/>
</dbReference>
<evidence type="ECO:0000256" key="1">
    <source>
        <dbReference type="ARBA" id="ARBA00022679"/>
    </source>
</evidence>
<keyword evidence="5" id="KW-1185">Reference proteome</keyword>
<accession>A0A2S1LRI4</accession>
<sequence length="165" mass="18716">MIEIHNAENEDYAVIRKIAEATWPVTYGAILSKEQIDYMFDMMYTVAVLKEQAEVKKHHFLIAKENGEALGFASYELHYGNQPVTKIHKIYILPTTQGKGIGKLLIDRISNAAIASTDSKLSLNVNRYNPAFTFYIKSGFEKVAEEDIAIGNGYLMEDYVMEKQL</sequence>
<dbReference type="Pfam" id="PF13673">
    <property type="entry name" value="Acetyltransf_10"/>
    <property type="match status" value="1"/>
</dbReference>
<dbReference type="RefSeq" id="WP_108737804.1">
    <property type="nucleotide sequence ID" value="NZ_CP020919.1"/>
</dbReference>
<name>A0A2S1LRI4_9FLAO</name>
<organism evidence="4 5">
    <name type="scientific">Flavobacterium kingsejongi</name>
    <dbReference type="NCBI Taxonomy" id="1678728"/>
    <lineage>
        <taxon>Bacteria</taxon>
        <taxon>Pseudomonadati</taxon>
        <taxon>Bacteroidota</taxon>
        <taxon>Flavobacteriia</taxon>
        <taxon>Flavobacteriales</taxon>
        <taxon>Flavobacteriaceae</taxon>
        <taxon>Flavobacterium</taxon>
    </lineage>
</organism>
<keyword evidence="1 4" id="KW-0808">Transferase</keyword>
<dbReference type="CDD" id="cd04301">
    <property type="entry name" value="NAT_SF"/>
    <property type="match status" value="1"/>
</dbReference>
<protein>
    <submittedName>
        <fullName evidence="4">GNAT family N-acetyltransferase</fullName>
    </submittedName>
</protein>
<dbReference type="Proteomes" id="UP000244677">
    <property type="component" value="Chromosome"/>
</dbReference>
<dbReference type="InterPro" id="IPR000182">
    <property type="entry name" value="GNAT_dom"/>
</dbReference>
<dbReference type="KEGG" id="fki:FK004_14040"/>
<evidence type="ECO:0000259" key="3">
    <source>
        <dbReference type="PROSITE" id="PS51186"/>
    </source>
</evidence>
<evidence type="ECO:0000313" key="5">
    <source>
        <dbReference type="Proteomes" id="UP000244677"/>
    </source>
</evidence>
<gene>
    <name evidence="4" type="ORF">FK004_14040</name>
</gene>
<dbReference type="InterPro" id="IPR050832">
    <property type="entry name" value="Bact_Acetyltransf"/>
</dbReference>
<dbReference type="PANTHER" id="PTHR43877:SF2">
    <property type="entry name" value="AMINOALKYLPHOSPHONATE N-ACETYLTRANSFERASE-RELATED"/>
    <property type="match status" value="1"/>
</dbReference>
<dbReference type="OrthoDB" id="9800604at2"/>